<dbReference type="GO" id="GO:0045259">
    <property type="term" value="C:proton-transporting ATP synthase complex"/>
    <property type="evidence" value="ECO:0007669"/>
    <property type="project" value="UniProtKB-KW"/>
</dbReference>
<dbReference type="SUPFAM" id="SSF81336">
    <property type="entry name" value="F1F0 ATP synthase subunit A"/>
    <property type="match status" value="1"/>
</dbReference>
<keyword evidence="10" id="KW-0066">ATP synthesis</keyword>
<dbReference type="InterPro" id="IPR045082">
    <property type="entry name" value="ATP_syn_F0_a_bact/chloroplast"/>
</dbReference>
<evidence type="ECO:0000256" key="11">
    <source>
        <dbReference type="SAM" id="Phobius"/>
    </source>
</evidence>
<dbReference type="Gene3D" id="1.20.120.220">
    <property type="entry name" value="ATP synthase, F0 complex, subunit A"/>
    <property type="match status" value="1"/>
</dbReference>
<comment type="subcellular location">
    <subcellularLocation>
        <location evidence="1">Membrane</location>
        <topology evidence="1">Multi-pass membrane protein</topology>
    </subcellularLocation>
</comment>
<dbReference type="Pfam" id="PF00119">
    <property type="entry name" value="ATP-synt_A"/>
    <property type="match status" value="1"/>
</dbReference>
<dbReference type="EMBL" id="CM003533">
    <property type="protein sequence ID" value="RCV30622.1"/>
    <property type="molecule type" value="Genomic_DNA"/>
</dbReference>
<evidence type="ECO:0000256" key="2">
    <source>
        <dbReference type="ARBA" id="ARBA00006810"/>
    </source>
</evidence>
<evidence type="ECO:0000256" key="5">
    <source>
        <dbReference type="ARBA" id="ARBA00022692"/>
    </source>
</evidence>
<evidence type="ECO:0000256" key="4">
    <source>
        <dbReference type="ARBA" id="ARBA00022547"/>
    </source>
</evidence>
<dbReference type="GO" id="GO:0015986">
    <property type="term" value="P:proton motive force-driven ATP synthesis"/>
    <property type="evidence" value="ECO:0007669"/>
    <property type="project" value="InterPro"/>
</dbReference>
<dbReference type="GO" id="GO:0015078">
    <property type="term" value="F:proton transmembrane transporter activity"/>
    <property type="evidence" value="ECO:0007669"/>
    <property type="project" value="InterPro"/>
</dbReference>
<dbReference type="PANTHER" id="PTHR42823">
    <property type="entry name" value="ATP SYNTHASE SUBUNIT A, CHLOROPLASTIC"/>
    <property type="match status" value="1"/>
</dbReference>
<evidence type="ECO:0000256" key="6">
    <source>
        <dbReference type="ARBA" id="ARBA00022781"/>
    </source>
</evidence>
<comment type="similarity">
    <text evidence="2">Belongs to the ATPase A chain family.</text>
</comment>
<protein>
    <submittedName>
        <fullName evidence="12">Uncharacterized protein</fullName>
    </submittedName>
</protein>
<keyword evidence="8" id="KW-0406">Ion transport</keyword>
<keyword evidence="5 11" id="KW-0812">Transmembrane</keyword>
<accession>A0A368RKE2</accession>
<proteinExistence type="inferred from homology"/>
<keyword evidence="7 11" id="KW-1133">Transmembrane helix</keyword>
<dbReference type="InterPro" id="IPR000568">
    <property type="entry name" value="ATP_synth_F0_asu"/>
</dbReference>
<reference evidence="12" key="1">
    <citation type="journal article" date="2012" name="Nat. Biotechnol.">
        <title>Reference genome sequence of the model plant Setaria.</title>
        <authorList>
            <person name="Bennetzen J.L."/>
            <person name="Schmutz J."/>
            <person name="Wang H."/>
            <person name="Percifield R."/>
            <person name="Hawkins J."/>
            <person name="Pontaroli A.C."/>
            <person name="Estep M."/>
            <person name="Feng L."/>
            <person name="Vaughn J.N."/>
            <person name="Grimwood J."/>
            <person name="Jenkins J."/>
            <person name="Barry K."/>
            <person name="Lindquist E."/>
            <person name="Hellsten U."/>
            <person name="Deshpande S."/>
            <person name="Wang X."/>
            <person name="Wu X."/>
            <person name="Mitros T."/>
            <person name="Triplett J."/>
            <person name="Yang X."/>
            <person name="Ye C.Y."/>
            <person name="Mauro-Herrera M."/>
            <person name="Wang L."/>
            <person name="Li P."/>
            <person name="Sharma M."/>
            <person name="Sharma R."/>
            <person name="Ronald P.C."/>
            <person name="Panaud O."/>
            <person name="Kellogg E.A."/>
            <person name="Brutnell T.P."/>
            <person name="Doust A.N."/>
            <person name="Tuskan G.A."/>
            <person name="Rokhsar D."/>
            <person name="Devos K.M."/>
        </authorList>
    </citation>
    <scope>NUCLEOTIDE SEQUENCE [LARGE SCALE GENOMIC DNA]</scope>
    <source>
        <strain evidence="12">Yugu1</strain>
    </source>
</reference>
<feature type="non-terminal residue" evidence="12">
    <location>
        <position position="1"/>
    </location>
</feature>
<sequence length="88" mass="10012">YFKKYIKPTLILLPINILKDFIKPLSLSFQLFGNILADDELVVVVLVSLVPLVVPILVLHILIPDMHHTVESEALEVEYVQLPAEDHQ</sequence>
<organism evidence="12">
    <name type="scientific">Setaria italica</name>
    <name type="common">Foxtail millet</name>
    <name type="synonym">Panicum italicum</name>
    <dbReference type="NCBI Taxonomy" id="4555"/>
    <lineage>
        <taxon>Eukaryota</taxon>
        <taxon>Viridiplantae</taxon>
        <taxon>Streptophyta</taxon>
        <taxon>Embryophyta</taxon>
        <taxon>Tracheophyta</taxon>
        <taxon>Spermatophyta</taxon>
        <taxon>Magnoliopsida</taxon>
        <taxon>Liliopsida</taxon>
        <taxon>Poales</taxon>
        <taxon>Poaceae</taxon>
        <taxon>PACMAD clade</taxon>
        <taxon>Panicoideae</taxon>
        <taxon>Panicodae</taxon>
        <taxon>Paniceae</taxon>
        <taxon>Cenchrinae</taxon>
        <taxon>Setaria</taxon>
    </lineage>
</organism>
<dbReference type="AlphaFoldDB" id="A0A368RKE2"/>
<name>A0A368RKE2_SETIT</name>
<keyword evidence="3" id="KW-0813">Transport</keyword>
<dbReference type="STRING" id="4555.A0A368RKE2"/>
<dbReference type="PANTHER" id="PTHR42823:SF3">
    <property type="entry name" value="ATP SYNTHASE SUBUNIT A, CHLOROPLASTIC"/>
    <property type="match status" value="1"/>
</dbReference>
<dbReference type="InterPro" id="IPR035908">
    <property type="entry name" value="F0_ATP_A_sf"/>
</dbReference>
<evidence type="ECO:0000256" key="7">
    <source>
        <dbReference type="ARBA" id="ARBA00022989"/>
    </source>
</evidence>
<gene>
    <name evidence="12" type="ORF">SETIT_6G110000v2</name>
</gene>
<evidence type="ECO:0000256" key="1">
    <source>
        <dbReference type="ARBA" id="ARBA00004141"/>
    </source>
</evidence>
<keyword evidence="4" id="KW-0138">CF(0)</keyword>
<dbReference type="OrthoDB" id="734380at2759"/>
<evidence type="ECO:0000256" key="8">
    <source>
        <dbReference type="ARBA" id="ARBA00023065"/>
    </source>
</evidence>
<keyword evidence="9 11" id="KW-0472">Membrane</keyword>
<keyword evidence="6" id="KW-0375">Hydrogen ion transport</keyword>
<reference evidence="12" key="2">
    <citation type="submission" date="2015-07" db="EMBL/GenBank/DDBJ databases">
        <authorList>
            <person name="Noorani M."/>
        </authorList>
    </citation>
    <scope>NUCLEOTIDE SEQUENCE</scope>
    <source>
        <strain evidence="12">Yugu1</strain>
    </source>
</reference>
<evidence type="ECO:0000313" key="12">
    <source>
        <dbReference type="EMBL" id="RCV30622.1"/>
    </source>
</evidence>
<feature type="transmembrane region" description="Helical" evidence="11">
    <location>
        <begin position="41"/>
        <end position="63"/>
    </location>
</feature>
<evidence type="ECO:0000256" key="9">
    <source>
        <dbReference type="ARBA" id="ARBA00023136"/>
    </source>
</evidence>
<evidence type="ECO:0000256" key="10">
    <source>
        <dbReference type="ARBA" id="ARBA00023310"/>
    </source>
</evidence>
<dbReference type="PRINTS" id="PR00123">
    <property type="entry name" value="ATPASEA"/>
</dbReference>
<evidence type="ECO:0000256" key="3">
    <source>
        <dbReference type="ARBA" id="ARBA00022448"/>
    </source>
</evidence>